<dbReference type="GO" id="GO:0003723">
    <property type="term" value="F:RNA binding"/>
    <property type="evidence" value="ECO:0007669"/>
    <property type="project" value="UniProtKB-UniRule"/>
</dbReference>
<dbReference type="WBParaSite" id="SRAE_1000295800.1">
    <property type="protein sequence ID" value="SRAE_1000295800.1"/>
    <property type="gene ID" value="WBGene00259575"/>
</dbReference>
<sequence>MTGEVNSTGHYYNGVAVDTMKVNELRSTLAQHGLSTKGVKKELYLRLIEYLEASQEDKEKTNNEVETVKSEENSESFQEPEAHASNEQEEKVNEQEKLNESLTEDSCLDDSVVQDTSKSDTTMTVESKEDKSEAKEISSLNADTSPVPKDVSEGTESMSTSELKDDSSMERSITDTADESIEDKNEQSIVHENGFDEKLNSVNENGTVVDKKVEGEEKPSGPSIESRITRISVKKEDQEVNQEKPRAKKRERIVFESDFKGLYSSNNTETPESPMPSKKRLIENDNSVPEGNVVKYGLLIENLQRPWNNGTIRRKLETFGKILSDSICSNEKKTVCLVLFESEETAVKAQKALDGTTTLPCSSQGLVVRKIDGSEYNSLKENINGDNGFASKPVAVTPPAKVCIPLEQQTKKDSDKDRDNKKSIPKNEDHYHHKDNNKDHRSHNSSKIPDKDKETIMNHRYAKLFPLETKNVIYINNLTRPFCALQLKSMLQVHNTMLEDHFHLMDKKSKCVAVYKNEEAAAAISAVLAENKFPQDELGRILNNKIITFEEYIKKLLNSRIEDGPHIDTSSGGDHMISEGKAKRNSPSPRKRSPIPERKSHIRREDNYKRDPHVAPSLPGMKVTDAKPSLAFAENSYKMPSAHDGWDVYNRNNDRFEDRRKRTDTGYSRRGQSFSRDRR</sequence>
<feature type="compositionally biased region" description="Basic and acidic residues" evidence="2">
    <location>
        <begin position="162"/>
        <end position="173"/>
    </location>
</feature>
<feature type="region of interest" description="Disordered" evidence="2">
    <location>
        <begin position="262"/>
        <end position="281"/>
    </location>
</feature>
<dbReference type="EMBL" id="LN609528">
    <property type="protein sequence ID" value="CEF64705.1"/>
    <property type="molecule type" value="Genomic_DNA"/>
</dbReference>
<gene>
    <name evidence="5 7 8" type="ORF">SRAE_1000295800</name>
</gene>
<dbReference type="STRING" id="34506.A0A090LB46"/>
<dbReference type="SUPFAM" id="SSF54928">
    <property type="entry name" value="RNA-binding domain, RBD"/>
    <property type="match status" value="1"/>
</dbReference>
<dbReference type="InterPro" id="IPR000504">
    <property type="entry name" value="RRM_dom"/>
</dbReference>
<evidence type="ECO:0000313" key="7">
    <source>
        <dbReference type="WBParaSite" id="SRAE_1000295800.1"/>
    </source>
</evidence>
<dbReference type="Gene3D" id="3.30.70.330">
    <property type="match status" value="1"/>
</dbReference>
<dbReference type="Pfam" id="PF00076">
    <property type="entry name" value="RRM_1"/>
    <property type="match status" value="1"/>
</dbReference>
<feature type="region of interest" description="Disordered" evidence="2">
    <location>
        <begin position="56"/>
        <end position="208"/>
    </location>
</feature>
<dbReference type="InterPro" id="IPR035979">
    <property type="entry name" value="RBD_domain_sf"/>
</dbReference>
<dbReference type="InterPro" id="IPR036361">
    <property type="entry name" value="SAP_dom_sf"/>
</dbReference>
<accession>A0A090LB46</accession>
<dbReference type="AlphaFoldDB" id="A0A090LB46"/>
<feature type="compositionally biased region" description="Basic and acidic residues" evidence="2">
    <location>
        <begin position="80"/>
        <end position="99"/>
    </location>
</feature>
<evidence type="ECO:0000313" key="5">
    <source>
        <dbReference type="EMBL" id="CEF64705.1"/>
    </source>
</evidence>
<dbReference type="OrthoDB" id="5348404at2759"/>
<reference evidence="7" key="2">
    <citation type="submission" date="2020-12" db="UniProtKB">
        <authorList>
            <consortium name="WormBaseParasite"/>
        </authorList>
    </citation>
    <scope>IDENTIFICATION</scope>
</reference>
<evidence type="ECO:0000256" key="1">
    <source>
        <dbReference type="PROSITE-ProRule" id="PRU00176"/>
    </source>
</evidence>
<keyword evidence="1" id="KW-0694">RNA-binding</keyword>
<evidence type="ECO:0000259" key="4">
    <source>
        <dbReference type="PROSITE" id="PS50800"/>
    </source>
</evidence>
<keyword evidence="6" id="KW-1185">Reference proteome</keyword>
<feature type="compositionally biased region" description="Polar residues" evidence="2">
    <location>
        <begin position="670"/>
        <end position="679"/>
    </location>
</feature>
<dbReference type="RefSeq" id="XP_024503906.1">
    <property type="nucleotide sequence ID" value="XM_024650094.1"/>
</dbReference>
<feature type="compositionally biased region" description="Basic and acidic residues" evidence="2">
    <location>
        <begin position="409"/>
        <end position="439"/>
    </location>
</feature>
<feature type="region of interest" description="Disordered" evidence="2">
    <location>
        <begin position="401"/>
        <end position="453"/>
    </location>
</feature>
<organism evidence="5">
    <name type="scientific">Strongyloides ratti</name>
    <name type="common">Parasitic roundworm</name>
    <dbReference type="NCBI Taxonomy" id="34506"/>
    <lineage>
        <taxon>Eukaryota</taxon>
        <taxon>Metazoa</taxon>
        <taxon>Ecdysozoa</taxon>
        <taxon>Nematoda</taxon>
        <taxon>Chromadorea</taxon>
        <taxon>Rhabditida</taxon>
        <taxon>Tylenchina</taxon>
        <taxon>Panagrolaimomorpha</taxon>
        <taxon>Strongyloidoidea</taxon>
        <taxon>Strongyloididae</taxon>
        <taxon>Strongyloides</taxon>
    </lineage>
</organism>
<feature type="compositionally biased region" description="Basic and acidic residues" evidence="2">
    <location>
        <begin position="56"/>
        <end position="72"/>
    </location>
</feature>
<proteinExistence type="predicted"/>
<feature type="domain" description="SAP" evidence="4">
    <location>
        <begin position="17"/>
        <end position="51"/>
    </location>
</feature>
<evidence type="ECO:0000313" key="8">
    <source>
        <dbReference type="WormBase" id="SRAE_1000295800"/>
    </source>
</evidence>
<feature type="region of interest" description="Disordered" evidence="2">
    <location>
        <begin position="640"/>
        <end position="679"/>
    </location>
</feature>
<dbReference type="InterPro" id="IPR012677">
    <property type="entry name" value="Nucleotide-bd_a/b_plait_sf"/>
</dbReference>
<dbReference type="CTD" id="36377070"/>
<evidence type="ECO:0000259" key="3">
    <source>
        <dbReference type="PROSITE" id="PS50102"/>
    </source>
</evidence>
<feature type="domain" description="RRM" evidence="3">
    <location>
        <begin position="296"/>
        <end position="373"/>
    </location>
</feature>
<evidence type="ECO:0000313" key="6">
    <source>
        <dbReference type="Proteomes" id="UP000035682"/>
    </source>
</evidence>
<dbReference type="PROSITE" id="PS50800">
    <property type="entry name" value="SAP"/>
    <property type="match status" value="1"/>
</dbReference>
<dbReference type="SUPFAM" id="SSF68906">
    <property type="entry name" value="SAP domain"/>
    <property type="match status" value="1"/>
</dbReference>
<dbReference type="PROSITE" id="PS50102">
    <property type="entry name" value="RRM"/>
    <property type="match status" value="1"/>
</dbReference>
<dbReference type="Gene3D" id="1.10.720.30">
    <property type="entry name" value="SAP domain"/>
    <property type="match status" value="1"/>
</dbReference>
<dbReference type="InterPro" id="IPR003034">
    <property type="entry name" value="SAP_dom"/>
</dbReference>
<dbReference type="WormBase" id="SRAE_1000295800">
    <property type="protein sequence ID" value="SRP04770"/>
    <property type="gene ID" value="WBGene00259575"/>
</dbReference>
<protein>
    <submittedName>
        <fullName evidence="5">RNA recognition motif domain and SAP domain and Nucleotide-binding, alpha-beta plait domain-containing protein</fullName>
    </submittedName>
</protein>
<feature type="compositionally biased region" description="Basic and acidic residues" evidence="2">
    <location>
        <begin position="594"/>
        <end position="613"/>
    </location>
</feature>
<name>A0A090LB46_STRRB</name>
<feature type="compositionally biased region" description="Polar residues" evidence="2">
    <location>
        <begin position="113"/>
        <end position="125"/>
    </location>
</feature>
<dbReference type="Proteomes" id="UP000035682">
    <property type="component" value="Unplaced"/>
</dbReference>
<feature type="region of interest" description="Disordered" evidence="2">
    <location>
        <begin position="563"/>
        <end position="623"/>
    </location>
</feature>
<feature type="compositionally biased region" description="Basic and acidic residues" evidence="2">
    <location>
        <begin position="652"/>
        <end position="664"/>
    </location>
</feature>
<reference evidence="5 6" key="1">
    <citation type="submission" date="2014-09" db="EMBL/GenBank/DDBJ databases">
        <authorList>
            <person name="Martin A.A."/>
        </authorList>
    </citation>
    <scope>NUCLEOTIDE SEQUENCE</scope>
    <source>
        <strain evidence="6">ED321</strain>
        <strain evidence="5">ED321 Heterogonic</strain>
    </source>
</reference>
<feature type="compositionally biased region" description="Basic and acidic residues" evidence="2">
    <location>
        <begin position="126"/>
        <end position="136"/>
    </location>
</feature>
<evidence type="ECO:0000256" key="2">
    <source>
        <dbReference type="SAM" id="MobiDB-lite"/>
    </source>
</evidence>
<dbReference type="GeneID" id="36377070"/>
<dbReference type="Pfam" id="PF02037">
    <property type="entry name" value="SAP"/>
    <property type="match status" value="1"/>
</dbReference>
<dbReference type="SMART" id="SM00513">
    <property type="entry name" value="SAP"/>
    <property type="match status" value="1"/>
</dbReference>